<dbReference type="GO" id="GO:0016301">
    <property type="term" value="F:kinase activity"/>
    <property type="evidence" value="ECO:0007669"/>
    <property type="project" value="UniProtKB-KW"/>
</dbReference>
<evidence type="ECO:0000313" key="1">
    <source>
        <dbReference type="EMBL" id="MBX43042.1"/>
    </source>
</evidence>
<organism evidence="1">
    <name type="scientific">Rhizophora mucronata</name>
    <name type="common">Asiatic mangrove</name>
    <dbReference type="NCBI Taxonomy" id="61149"/>
    <lineage>
        <taxon>Eukaryota</taxon>
        <taxon>Viridiplantae</taxon>
        <taxon>Streptophyta</taxon>
        <taxon>Embryophyta</taxon>
        <taxon>Tracheophyta</taxon>
        <taxon>Spermatophyta</taxon>
        <taxon>Magnoliopsida</taxon>
        <taxon>eudicotyledons</taxon>
        <taxon>Gunneridae</taxon>
        <taxon>Pentapetalae</taxon>
        <taxon>rosids</taxon>
        <taxon>fabids</taxon>
        <taxon>Malpighiales</taxon>
        <taxon>Rhizophoraceae</taxon>
        <taxon>Rhizophora</taxon>
    </lineage>
</organism>
<keyword evidence="1" id="KW-0418">Kinase</keyword>
<proteinExistence type="predicted"/>
<keyword evidence="1" id="KW-0808">Transferase</keyword>
<protein>
    <submittedName>
        <fullName evidence="1">CBL-interacting serine/threonine-protein kinase 4</fullName>
    </submittedName>
</protein>
<name>A0A2P2NKN7_RHIMU</name>
<reference evidence="1" key="1">
    <citation type="submission" date="2018-02" db="EMBL/GenBank/DDBJ databases">
        <title>Rhizophora mucronata_Transcriptome.</title>
        <authorList>
            <person name="Meera S.P."/>
            <person name="Sreeshan A."/>
            <person name="Augustine A."/>
        </authorList>
    </citation>
    <scope>NUCLEOTIDE SEQUENCE</scope>
    <source>
        <tissue evidence="1">Leaf</tissue>
    </source>
</reference>
<accession>A0A2P2NKN7</accession>
<dbReference type="AlphaFoldDB" id="A0A2P2NKN7"/>
<sequence>MTAISPLSIKEFTRESIKCLLGSQSRRNQL</sequence>
<dbReference type="EMBL" id="GGEC01062558">
    <property type="protein sequence ID" value="MBX43042.1"/>
    <property type="molecule type" value="Transcribed_RNA"/>
</dbReference>